<dbReference type="Proteomes" id="UP000297245">
    <property type="component" value="Unassembled WGS sequence"/>
</dbReference>
<proteinExistence type="predicted"/>
<reference evidence="2 3" key="1">
    <citation type="journal article" date="2019" name="Nat. Ecol. Evol.">
        <title>Megaphylogeny resolves global patterns of mushroom evolution.</title>
        <authorList>
            <person name="Varga T."/>
            <person name="Krizsan K."/>
            <person name="Foldi C."/>
            <person name="Dima B."/>
            <person name="Sanchez-Garcia M."/>
            <person name="Sanchez-Ramirez S."/>
            <person name="Szollosi G.J."/>
            <person name="Szarkandi J.G."/>
            <person name="Papp V."/>
            <person name="Albert L."/>
            <person name="Andreopoulos W."/>
            <person name="Angelini C."/>
            <person name="Antonin V."/>
            <person name="Barry K.W."/>
            <person name="Bougher N.L."/>
            <person name="Buchanan P."/>
            <person name="Buyck B."/>
            <person name="Bense V."/>
            <person name="Catcheside P."/>
            <person name="Chovatia M."/>
            <person name="Cooper J."/>
            <person name="Damon W."/>
            <person name="Desjardin D."/>
            <person name="Finy P."/>
            <person name="Geml J."/>
            <person name="Haridas S."/>
            <person name="Hughes K."/>
            <person name="Justo A."/>
            <person name="Karasinski D."/>
            <person name="Kautmanova I."/>
            <person name="Kiss B."/>
            <person name="Kocsube S."/>
            <person name="Kotiranta H."/>
            <person name="LaButti K.M."/>
            <person name="Lechner B.E."/>
            <person name="Liimatainen K."/>
            <person name="Lipzen A."/>
            <person name="Lukacs Z."/>
            <person name="Mihaltcheva S."/>
            <person name="Morgado L.N."/>
            <person name="Niskanen T."/>
            <person name="Noordeloos M.E."/>
            <person name="Ohm R.A."/>
            <person name="Ortiz-Santana B."/>
            <person name="Ovrebo C."/>
            <person name="Racz N."/>
            <person name="Riley R."/>
            <person name="Savchenko A."/>
            <person name="Shiryaev A."/>
            <person name="Soop K."/>
            <person name="Spirin V."/>
            <person name="Szebenyi C."/>
            <person name="Tomsovsky M."/>
            <person name="Tulloss R.E."/>
            <person name="Uehling J."/>
            <person name="Grigoriev I.V."/>
            <person name="Vagvolgyi C."/>
            <person name="Papp T."/>
            <person name="Martin F.M."/>
            <person name="Miettinen O."/>
            <person name="Hibbett D.S."/>
            <person name="Nagy L.G."/>
        </authorList>
    </citation>
    <scope>NUCLEOTIDE SEQUENCE [LARGE SCALE GENOMIC DNA]</scope>
    <source>
        <strain evidence="2 3">CBS 962.96</strain>
    </source>
</reference>
<feature type="compositionally biased region" description="Polar residues" evidence="1">
    <location>
        <begin position="102"/>
        <end position="111"/>
    </location>
</feature>
<accession>A0A4S8MAF5</accession>
<feature type="compositionally biased region" description="Low complexity" evidence="1">
    <location>
        <begin position="163"/>
        <end position="182"/>
    </location>
</feature>
<feature type="region of interest" description="Disordered" evidence="1">
    <location>
        <begin position="38"/>
        <end position="73"/>
    </location>
</feature>
<dbReference type="EMBL" id="ML179127">
    <property type="protein sequence ID" value="THU98918.1"/>
    <property type="molecule type" value="Genomic_DNA"/>
</dbReference>
<evidence type="ECO:0000313" key="3">
    <source>
        <dbReference type="Proteomes" id="UP000297245"/>
    </source>
</evidence>
<keyword evidence="3" id="KW-1185">Reference proteome</keyword>
<organism evidence="2 3">
    <name type="scientific">Dendrothele bispora (strain CBS 962.96)</name>
    <dbReference type="NCBI Taxonomy" id="1314807"/>
    <lineage>
        <taxon>Eukaryota</taxon>
        <taxon>Fungi</taxon>
        <taxon>Dikarya</taxon>
        <taxon>Basidiomycota</taxon>
        <taxon>Agaricomycotina</taxon>
        <taxon>Agaricomycetes</taxon>
        <taxon>Agaricomycetidae</taxon>
        <taxon>Agaricales</taxon>
        <taxon>Agaricales incertae sedis</taxon>
        <taxon>Dendrothele</taxon>
    </lineage>
</organism>
<name>A0A4S8MAF5_DENBC</name>
<feature type="region of interest" description="Disordered" evidence="1">
    <location>
        <begin position="1"/>
        <end position="23"/>
    </location>
</feature>
<feature type="region of interest" description="Disordered" evidence="1">
    <location>
        <begin position="102"/>
        <end position="182"/>
    </location>
</feature>
<evidence type="ECO:0000313" key="2">
    <source>
        <dbReference type="EMBL" id="THU98918.1"/>
    </source>
</evidence>
<feature type="compositionally biased region" description="Low complexity" evidence="1">
    <location>
        <begin position="125"/>
        <end position="144"/>
    </location>
</feature>
<protein>
    <submittedName>
        <fullName evidence="2">Uncharacterized protein</fullName>
    </submittedName>
</protein>
<feature type="region of interest" description="Disordered" evidence="1">
    <location>
        <begin position="213"/>
        <end position="294"/>
    </location>
</feature>
<sequence>MDGVCGDERQREKDENEDDMLLTDDEVIRVRGFGSGHRPASTFSFSLPSPPSSPDVTVRSLSRSPTPIPMPDAVSLTDTAASLVDDGQTALSVSANVPLSEFSSGVSSPQLSALPLSKDTPPPVASSYSLSAPSSASLPALPLSSPSPSPISPHSEVQSTTPISDSSIFSAPSTSASSTSAPVSVSIPVLMSIDTVPSTLPSPVSPVVAQSSSLPTEFLPDPTMTVPPSPSTSTPEASNDLSRDCESIHDQNPLSPLFPATVLPLPEPVLDPDTSQDMESPPNPTSSPVIHPNLPQPELALAKRPRLELGRQYAYGGNRSGPLVYTMINGYVWSLTRVLSGVGSF</sequence>
<feature type="compositionally biased region" description="Basic and acidic residues" evidence="1">
    <location>
        <begin position="1"/>
        <end position="14"/>
    </location>
</feature>
<evidence type="ECO:0000256" key="1">
    <source>
        <dbReference type="SAM" id="MobiDB-lite"/>
    </source>
</evidence>
<gene>
    <name evidence="2" type="ORF">K435DRAFT_517685</name>
</gene>
<dbReference type="AlphaFoldDB" id="A0A4S8MAF5"/>